<dbReference type="Proteomes" id="UP000321425">
    <property type="component" value="Unassembled WGS sequence"/>
</dbReference>
<dbReference type="EMBL" id="FOBL01000005">
    <property type="protein sequence ID" value="SEL60153.1"/>
    <property type="molecule type" value="Genomic_DNA"/>
</dbReference>
<keyword evidence="5 7" id="KW-1133">Transmembrane helix</keyword>
<feature type="domain" description="Mechanosensitive ion channel MscS" evidence="8">
    <location>
        <begin position="184"/>
        <end position="250"/>
    </location>
</feature>
<feature type="transmembrane region" description="Helical" evidence="7">
    <location>
        <begin position="61"/>
        <end position="78"/>
    </location>
</feature>
<dbReference type="AlphaFoldDB" id="A0A1H7RIZ3"/>
<reference evidence="12 13" key="1">
    <citation type="submission" date="2016-10" db="EMBL/GenBank/DDBJ databases">
        <authorList>
            <person name="de Groot N.N."/>
        </authorList>
    </citation>
    <scope>NUCLEOTIDE SEQUENCE [LARGE SCALE GENOMIC DNA]</scope>
    <source>
        <strain evidence="12 13">DSM 19182</strain>
    </source>
</reference>
<feature type="transmembrane region" description="Helical" evidence="7">
    <location>
        <begin position="21"/>
        <end position="41"/>
    </location>
</feature>
<dbReference type="InterPro" id="IPR023408">
    <property type="entry name" value="MscS_beta-dom_sf"/>
</dbReference>
<dbReference type="InterPro" id="IPR011066">
    <property type="entry name" value="MscS_channel_C_sf"/>
</dbReference>
<dbReference type="GO" id="GO:0055085">
    <property type="term" value="P:transmembrane transport"/>
    <property type="evidence" value="ECO:0007669"/>
    <property type="project" value="InterPro"/>
</dbReference>
<evidence type="ECO:0000256" key="3">
    <source>
        <dbReference type="ARBA" id="ARBA00022475"/>
    </source>
</evidence>
<dbReference type="InterPro" id="IPR049278">
    <property type="entry name" value="MS_channel_C"/>
</dbReference>
<evidence type="ECO:0000313" key="11">
    <source>
        <dbReference type="EMBL" id="GEK88868.1"/>
    </source>
</evidence>
<dbReference type="Pfam" id="PF21088">
    <property type="entry name" value="MS_channel_1st"/>
    <property type="match status" value="1"/>
</dbReference>
<dbReference type="SUPFAM" id="SSF82861">
    <property type="entry name" value="Mechanosensitive channel protein MscS (YggB), transmembrane region"/>
    <property type="match status" value="1"/>
</dbReference>
<evidence type="ECO:0000259" key="10">
    <source>
        <dbReference type="Pfam" id="PF21088"/>
    </source>
</evidence>
<evidence type="ECO:0000313" key="12">
    <source>
        <dbReference type="EMBL" id="SEL60153.1"/>
    </source>
</evidence>
<dbReference type="SUPFAM" id="SSF82689">
    <property type="entry name" value="Mechanosensitive channel protein MscS (YggB), C-terminal domain"/>
    <property type="match status" value="1"/>
</dbReference>
<dbReference type="PANTHER" id="PTHR30347:SF1">
    <property type="entry name" value="MECHANOSENSITIVE CHANNEL MSCK"/>
    <property type="match status" value="1"/>
</dbReference>
<sequence>MEEIQTERLPGFFEAIQNNEISFWLGAIIGFILIFVIRAGLHTGLKKVISQERTRLFLETLVNWMTLFVLIVYFLTYFSETSFIYKTLFVFGDTQITVFLILTVLFAIILAAKFSGAVREYVLPTVYDKYGLDRGLQASMNTFFHYFIITMAVLISLSSIGFNLTSLTVFASVLGVGIGFGLQNVMSNFISGLIILFERPIRVGDRVIIDDTIADVEEIKIRATVVRTRVNERMIIPNSYFLEEKFVNRSYADTRLRIPVGVGVSYGSDVELVRQLLFEAVYELREESWPNIVDRPEPRVFFEGFGDSALDFTVWFWIDSQSDEREFTIPSDLRFKIFKKFAENDIEIPFPQRDVHVISDHK</sequence>
<evidence type="ECO:0000259" key="9">
    <source>
        <dbReference type="Pfam" id="PF21082"/>
    </source>
</evidence>
<dbReference type="Proteomes" id="UP000198548">
    <property type="component" value="Unassembled WGS sequence"/>
</dbReference>
<reference evidence="11 14" key="2">
    <citation type="submission" date="2019-07" db="EMBL/GenBank/DDBJ databases">
        <title>Whole genome shotgun sequence of Alkalibacterium putridalgicola NBRC 103243.</title>
        <authorList>
            <person name="Hosoyama A."/>
            <person name="Uohara A."/>
            <person name="Ohji S."/>
            <person name="Ichikawa N."/>
        </authorList>
    </citation>
    <scope>NUCLEOTIDE SEQUENCE [LARGE SCALE GENOMIC DNA]</scope>
    <source>
        <strain evidence="11 14">NBRC 103243</strain>
    </source>
</reference>
<protein>
    <submittedName>
        <fullName evidence="11 12">Mechanosensitive ion channel</fullName>
    </submittedName>
</protein>
<evidence type="ECO:0000313" key="14">
    <source>
        <dbReference type="Proteomes" id="UP000321425"/>
    </source>
</evidence>
<dbReference type="Gene3D" id="3.30.70.100">
    <property type="match status" value="1"/>
</dbReference>
<dbReference type="Pfam" id="PF21082">
    <property type="entry name" value="MS_channel_3rd"/>
    <property type="match status" value="1"/>
</dbReference>
<feature type="transmembrane region" description="Helical" evidence="7">
    <location>
        <begin position="143"/>
        <end position="164"/>
    </location>
</feature>
<dbReference type="GO" id="GO:0005886">
    <property type="term" value="C:plasma membrane"/>
    <property type="evidence" value="ECO:0007669"/>
    <property type="project" value="UniProtKB-SubCell"/>
</dbReference>
<dbReference type="PANTHER" id="PTHR30347">
    <property type="entry name" value="POTASSIUM CHANNEL RELATED"/>
    <property type="match status" value="1"/>
</dbReference>
<dbReference type="InterPro" id="IPR010920">
    <property type="entry name" value="LSM_dom_sf"/>
</dbReference>
<name>A0A1H7RIZ3_9LACT</name>
<evidence type="ECO:0000256" key="2">
    <source>
        <dbReference type="ARBA" id="ARBA00008017"/>
    </source>
</evidence>
<evidence type="ECO:0000256" key="7">
    <source>
        <dbReference type="SAM" id="Phobius"/>
    </source>
</evidence>
<keyword evidence="3" id="KW-1003">Cell membrane</keyword>
<dbReference type="InterPro" id="IPR011014">
    <property type="entry name" value="MscS_channel_TM-2"/>
</dbReference>
<evidence type="ECO:0000256" key="4">
    <source>
        <dbReference type="ARBA" id="ARBA00022692"/>
    </source>
</evidence>
<dbReference type="InterPro" id="IPR052702">
    <property type="entry name" value="MscS-like_channel"/>
</dbReference>
<feature type="domain" description="Mechanosensitive ion channel transmembrane helices 2/3" evidence="10">
    <location>
        <begin position="146"/>
        <end position="183"/>
    </location>
</feature>
<dbReference type="InterPro" id="IPR049142">
    <property type="entry name" value="MS_channel_1st"/>
</dbReference>
<keyword evidence="14" id="KW-1185">Reference proteome</keyword>
<gene>
    <name evidence="11" type="ORF">APU01nite_09070</name>
    <name evidence="12" type="ORF">SAMN04488100_1059</name>
</gene>
<dbReference type="Gene3D" id="2.30.30.60">
    <property type="match status" value="1"/>
</dbReference>
<evidence type="ECO:0000313" key="13">
    <source>
        <dbReference type="Proteomes" id="UP000198548"/>
    </source>
</evidence>
<dbReference type="InterPro" id="IPR006685">
    <property type="entry name" value="MscS_channel_2nd"/>
</dbReference>
<feature type="transmembrane region" description="Helical" evidence="7">
    <location>
        <begin position="98"/>
        <end position="122"/>
    </location>
</feature>
<dbReference type="Gene3D" id="1.10.287.1260">
    <property type="match status" value="1"/>
</dbReference>
<comment type="subcellular location">
    <subcellularLocation>
        <location evidence="1">Cell membrane</location>
        <topology evidence="1">Multi-pass membrane protein</topology>
    </subcellularLocation>
</comment>
<dbReference type="SUPFAM" id="SSF50182">
    <property type="entry name" value="Sm-like ribonucleoproteins"/>
    <property type="match status" value="1"/>
</dbReference>
<organism evidence="12 13">
    <name type="scientific">Alkalibacterium putridalgicola</name>
    <dbReference type="NCBI Taxonomy" id="426703"/>
    <lineage>
        <taxon>Bacteria</taxon>
        <taxon>Bacillati</taxon>
        <taxon>Bacillota</taxon>
        <taxon>Bacilli</taxon>
        <taxon>Lactobacillales</taxon>
        <taxon>Carnobacteriaceae</taxon>
        <taxon>Alkalibacterium</taxon>
    </lineage>
</organism>
<dbReference type="Pfam" id="PF00924">
    <property type="entry name" value="MS_channel_2nd"/>
    <property type="match status" value="1"/>
</dbReference>
<feature type="transmembrane region" description="Helical" evidence="7">
    <location>
        <begin position="170"/>
        <end position="197"/>
    </location>
</feature>
<proteinExistence type="inferred from homology"/>
<keyword evidence="4 7" id="KW-0812">Transmembrane</keyword>
<keyword evidence="6 7" id="KW-0472">Membrane</keyword>
<evidence type="ECO:0000259" key="8">
    <source>
        <dbReference type="Pfam" id="PF00924"/>
    </source>
</evidence>
<dbReference type="EMBL" id="BJUX01000008">
    <property type="protein sequence ID" value="GEK88868.1"/>
    <property type="molecule type" value="Genomic_DNA"/>
</dbReference>
<evidence type="ECO:0000256" key="1">
    <source>
        <dbReference type="ARBA" id="ARBA00004651"/>
    </source>
</evidence>
<evidence type="ECO:0000256" key="5">
    <source>
        <dbReference type="ARBA" id="ARBA00022989"/>
    </source>
</evidence>
<accession>A0A1H7RIZ3</accession>
<evidence type="ECO:0000256" key="6">
    <source>
        <dbReference type="ARBA" id="ARBA00023136"/>
    </source>
</evidence>
<comment type="similarity">
    <text evidence="2">Belongs to the MscS (TC 1.A.23) family.</text>
</comment>
<dbReference type="RefSeq" id="WP_177165436.1">
    <property type="nucleotide sequence ID" value="NZ_BJUX01000008.1"/>
</dbReference>
<feature type="domain" description="Mechanosensitive ion channel MscS C-terminal" evidence="9">
    <location>
        <begin position="262"/>
        <end position="348"/>
    </location>
</feature>